<dbReference type="AlphaFoldDB" id="A0ABD0NTC8"/>
<evidence type="ECO:0000313" key="2">
    <source>
        <dbReference type="Proteomes" id="UP001529510"/>
    </source>
</evidence>
<name>A0ABD0NTC8_CIRMR</name>
<reference evidence="1 2" key="1">
    <citation type="submission" date="2024-05" db="EMBL/GenBank/DDBJ databases">
        <title>Genome sequencing and assembly of Indian major carp, Cirrhinus mrigala (Hamilton, 1822).</title>
        <authorList>
            <person name="Mohindra V."/>
            <person name="Chowdhury L.M."/>
            <person name="Lal K."/>
            <person name="Jena J.K."/>
        </authorList>
    </citation>
    <scope>NUCLEOTIDE SEQUENCE [LARGE SCALE GENOMIC DNA]</scope>
    <source>
        <strain evidence="1">CM1030</strain>
        <tissue evidence="1">Blood</tissue>
    </source>
</reference>
<proteinExistence type="predicted"/>
<accession>A0ABD0NTC8</accession>
<evidence type="ECO:0000313" key="1">
    <source>
        <dbReference type="EMBL" id="KAL0163668.1"/>
    </source>
</evidence>
<gene>
    <name evidence="1" type="ORF">M9458_039421</name>
</gene>
<dbReference type="EMBL" id="JAMKFB020000020">
    <property type="protein sequence ID" value="KAL0163668.1"/>
    <property type="molecule type" value="Genomic_DNA"/>
</dbReference>
<feature type="non-terminal residue" evidence="1">
    <location>
        <position position="55"/>
    </location>
</feature>
<dbReference type="Proteomes" id="UP001529510">
    <property type="component" value="Unassembled WGS sequence"/>
</dbReference>
<feature type="non-terminal residue" evidence="1">
    <location>
        <position position="1"/>
    </location>
</feature>
<keyword evidence="2" id="KW-1185">Reference proteome</keyword>
<organism evidence="1 2">
    <name type="scientific">Cirrhinus mrigala</name>
    <name type="common">Mrigala</name>
    <dbReference type="NCBI Taxonomy" id="683832"/>
    <lineage>
        <taxon>Eukaryota</taxon>
        <taxon>Metazoa</taxon>
        <taxon>Chordata</taxon>
        <taxon>Craniata</taxon>
        <taxon>Vertebrata</taxon>
        <taxon>Euteleostomi</taxon>
        <taxon>Actinopterygii</taxon>
        <taxon>Neopterygii</taxon>
        <taxon>Teleostei</taxon>
        <taxon>Ostariophysi</taxon>
        <taxon>Cypriniformes</taxon>
        <taxon>Cyprinidae</taxon>
        <taxon>Labeoninae</taxon>
        <taxon>Labeonini</taxon>
        <taxon>Cirrhinus</taxon>
    </lineage>
</organism>
<protein>
    <submittedName>
        <fullName evidence="1">Uncharacterized protein</fullName>
    </submittedName>
</protein>
<sequence length="55" mass="6161">NFKVSQDKTGQTKVGDLSAEDMKKVRRLVLIEMSALFDTCGIEVKAHKALKVKVR</sequence>
<comment type="caution">
    <text evidence="1">The sequence shown here is derived from an EMBL/GenBank/DDBJ whole genome shotgun (WGS) entry which is preliminary data.</text>
</comment>